<dbReference type="InterPro" id="IPR048254">
    <property type="entry name" value="CDP_ALCOHOL_P_TRANSF_CS"/>
</dbReference>
<keyword evidence="3" id="KW-0472">Membrane</keyword>
<feature type="transmembrane region" description="Helical" evidence="3">
    <location>
        <begin position="203"/>
        <end position="223"/>
    </location>
</feature>
<protein>
    <submittedName>
        <fullName evidence="5">CDP-alcohol phosphatidyltransferase family protein</fullName>
    </submittedName>
</protein>
<organism evidence="5">
    <name type="scientific">Caldilineaceae bacterium SB0662_bin_9</name>
    <dbReference type="NCBI Taxonomy" id="2605258"/>
    <lineage>
        <taxon>Bacteria</taxon>
        <taxon>Bacillati</taxon>
        <taxon>Chloroflexota</taxon>
        <taxon>Caldilineae</taxon>
        <taxon>Caldilineales</taxon>
        <taxon>Caldilineaceae</taxon>
    </lineage>
</organism>
<dbReference type="EMBL" id="VXPY01000009">
    <property type="protein sequence ID" value="MYD88926.1"/>
    <property type="molecule type" value="Genomic_DNA"/>
</dbReference>
<dbReference type="GO" id="GO:0016020">
    <property type="term" value="C:membrane"/>
    <property type="evidence" value="ECO:0007669"/>
    <property type="project" value="InterPro"/>
</dbReference>
<dbReference type="GO" id="GO:0016780">
    <property type="term" value="F:phosphotransferase activity, for other substituted phosphate groups"/>
    <property type="evidence" value="ECO:0007669"/>
    <property type="project" value="InterPro"/>
</dbReference>
<dbReference type="Gene3D" id="1.20.120.1760">
    <property type="match status" value="1"/>
</dbReference>
<dbReference type="InterPro" id="IPR004030">
    <property type="entry name" value="NOS_N"/>
</dbReference>
<keyword evidence="1 2" id="KW-0808">Transferase</keyword>
<keyword evidence="3" id="KW-1133">Transmembrane helix</keyword>
<dbReference type="GO" id="GO:0006809">
    <property type="term" value="P:nitric oxide biosynthetic process"/>
    <property type="evidence" value="ECO:0007669"/>
    <property type="project" value="InterPro"/>
</dbReference>
<evidence type="ECO:0000259" key="4">
    <source>
        <dbReference type="PROSITE" id="PS60001"/>
    </source>
</evidence>
<dbReference type="AlphaFoldDB" id="A0A6B1DQ56"/>
<feature type="domain" description="Nitric oxide synthase (NOS)" evidence="4">
    <location>
        <begin position="10"/>
        <end position="17"/>
    </location>
</feature>
<dbReference type="InterPro" id="IPR043130">
    <property type="entry name" value="CDP-OH_PTrfase_TM_dom"/>
</dbReference>
<proteinExistence type="inferred from homology"/>
<dbReference type="InterPro" id="IPR000462">
    <property type="entry name" value="CDP-OH_P_trans"/>
</dbReference>
<keyword evidence="3" id="KW-0812">Transmembrane</keyword>
<feature type="transmembrane region" description="Helical" evidence="3">
    <location>
        <begin position="116"/>
        <end position="136"/>
    </location>
</feature>
<dbReference type="Pfam" id="PF01066">
    <property type="entry name" value="CDP-OH_P_transf"/>
    <property type="match status" value="1"/>
</dbReference>
<name>A0A6B1DQ56_9CHLR</name>
<comment type="similarity">
    <text evidence="2">Belongs to the CDP-alcohol phosphatidyltransferase class-I family.</text>
</comment>
<reference evidence="5" key="1">
    <citation type="submission" date="2019-09" db="EMBL/GenBank/DDBJ databases">
        <title>Characterisation of the sponge microbiome using genome-centric metagenomics.</title>
        <authorList>
            <person name="Engelberts J.P."/>
            <person name="Robbins S.J."/>
            <person name="De Goeij J.M."/>
            <person name="Aranda M."/>
            <person name="Bell S.C."/>
            <person name="Webster N.S."/>
        </authorList>
    </citation>
    <scope>NUCLEOTIDE SEQUENCE</scope>
    <source>
        <strain evidence="5">SB0662_bin_9</strain>
    </source>
</reference>
<dbReference type="GO" id="GO:0004517">
    <property type="term" value="F:nitric-oxide synthase activity"/>
    <property type="evidence" value="ECO:0007669"/>
    <property type="project" value="InterPro"/>
</dbReference>
<sequence length="288" mass="31914">MFRVWYERKGCVGRLRWHRRPHRATLHLTRTPSRYLNSASTGSGHSSQPHAPEHAFRALVYGPDRPALFGCCQNVARFPGTRLRTTVIETWGRSLLAHVELPVVRFLLWLRVTPNLISWTGLWLAVATACLIAAGWIRWGGLAYILVSGLDSLDGLLARKTGRVTRYGACLDSTFDRLSEICVLLGLLIHLQLGGPMRLPLNWSIPLTAAVIGASVVVSYVKARAEGLEIPGKAGWLQRSERIVLLGVGLMLNVADVVLIPMCLALLVTIGQRLHYVARHDRGPARDE</sequence>
<evidence type="ECO:0000256" key="1">
    <source>
        <dbReference type="ARBA" id="ARBA00022679"/>
    </source>
</evidence>
<accession>A0A6B1DQ56</accession>
<evidence type="ECO:0000256" key="2">
    <source>
        <dbReference type="RuleBase" id="RU003750"/>
    </source>
</evidence>
<comment type="caution">
    <text evidence="5">The sequence shown here is derived from an EMBL/GenBank/DDBJ whole genome shotgun (WGS) entry which is preliminary data.</text>
</comment>
<dbReference type="GO" id="GO:0008654">
    <property type="term" value="P:phospholipid biosynthetic process"/>
    <property type="evidence" value="ECO:0007669"/>
    <property type="project" value="InterPro"/>
</dbReference>
<evidence type="ECO:0000256" key="3">
    <source>
        <dbReference type="SAM" id="Phobius"/>
    </source>
</evidence>
<dbReference type="PROSITE" id="PS00379">
    <property type="entry name" value="CDP_ALCOHOL_P_TRANSF"/>
    <property type="match status" value="1"/>
</dbReference>
<gene>
    <name evidence="5" type="ORF">F4Y08_01105</name>
</gene>
<dbReference type="PROSITE" id="PS60001">
    <property type="entry name" value="NOS"/>
    <property type="match status" value="1"/>
</dbReference>
<evidence type="ECO:0000313" key="5">
    <source>
        <dbReference type="EMBL" id="MYD88926.1"/>
    </source>
</evidence>
<feature type="transmembrane region" description="Helical" evidence="3">
    <location>
        <begin position="243"/>
        <end position="270"/>
    </location>
</feature>